<protein>
    <recommendedName>
        <fullName evidence="5">GAG-pre-integrase domain-containing protein</fullName>
    </recommendedName>
</protein>
<reference evidence="4" key="1">
    <citation type="submission" date="2020-06" db="EMBL/GenBank/DDBJ databases">
        <authorList>
            <person name="Li T."/>
            <person name="Hu X."/>
            <person name="Zhang T."/>
            <person name="Song X."/>
            <person name="Zhang H."/>
            <person name="Dai N."/>
            <person name="Sheng W."/>
            <person name="Hou X."/>
            <person name="Wei L."/>
        </authorList>
    </citation>
    <scope>NUCLEOTIDE SEQUENCE</scope>
    <source>
        <strain evidence="4">KEN1</strain>
        <tissue evidence="4">Leaf</tissue>
    </source>
</reference>
<evidence type="ECO:0008006" key="5">
    <source>
        <dbReference type="Google" id="ProtNLM"/>
    </source>
</evidence>
<name>A0AAW2XCT1_9LAMI</name>
<evidence type="ECO:0000259" key="2">
    <source>
        <dbReference type="Pfam" id="PF13976"/>
    </source>
</evidence>
<feature type="domain" description="Retrovirus-related Pol polyprotein from transposon TNT 1-94-like beta-barrel" evidence="3">
    <location>
        <begin position="235"/>
        <end position="276"/>
    </location>
</feature>
<feature type="region of interest" description="Disordered" evidence="1">
    <location>
        <begin position="117"/>
        <end position="183"/>
    </location>
</feature>
<evidence type="ECO:0000256" key="1">
    <source>
        <dbReference type="SAM" id="MobiDB-lite"/>
    </source>
</evidence>
<dbReference type="InterPro" id="IPR025724">
    <property type="entry name" value="GAG-pre-integrase_dom"/>
</dbReference>
<organism evidence="4">
    <name type="scientific">Sesamum latifolium</name>
    <dbReference type="NCBI Taxonomy" id="2727402"/>
    <lineage>
        <taxon>Eukaryota</taxon>
        <taxon>Viridiplantae</taxon>
        <taxon>Streptophyta</taxon>
        <taxon>Embryophyta</taxon>
        <taxon>Tracheophyta</taxon>
        <taxon>Spermatophyta</taxon>
        <taxon>Magnoliopsida</taxon>
        <taxon>eudicotyledons</taxon>
        <taxon>Gunneridae</taxon>
        <taxon>Pentapetalae</taxon>
        <taxon>asterids</taxon>
        <taxon>lamiids</taxon>
        <taxon>Lamiales</taxon>
        <taxon>Pedaliaceae</taxon>
        <taxon>Sesamum</taxon>
    </lineage>
</organism>
<evidence type="ECO:0000313" key="4">
    <source>
        <dbReference type="EMBL" id="KAL0451613.1"/>
    </source>
</evidence>
<dbReference type="PANTHER" id="PTHR35317">
    <property type="entry name" value="OS04G0629600 PROTEIN"/>
    <property type="match status" value="1"/>
</dbReference>
<dbReference type="AlphaFoldDB" id="A0AAW2XCT1"/>
<accession>A0AAW2XCT1</accession>
<dbReference type="InterPro" id="IPR054722">
    <property type="entry name" value="PolX-like_BBD"/>
</dbReference>
<feature type="compositionally biased region" description="Gly residues" evidence="1">
    <location>
        <begin position="153"/>
        <end position="163"/>
    </location>
</feature>
<sequence length="345" mass="39007">MFEKVATATTSKDAWDILQASFKGADKVKKVRLQTLRGEFESLHMKDSETISDYMSRVLAITNQMKRYGEDMKDDRIVGKILRSLDPKFNYVFVAIEESKDLDAMTVDELAGSLQAHEERLKKPTQESAEQALKAKLSIKEANPSTSPRGRGRVGFRGQGQNRGRGRGGRGQNNYSPSDNRIIIPPKIPIKEEVVDVAEVGEETSNLVESDDKEETDPTLLLAYKNNQDEKDSRWYLDSGASSHICGKKDLFVDLNESIDGNITFGDSSKVQVKGKVFFKEQSWLWHLRFGHLNFDGLKMMSKERMVKGLPPINHPNQLCEGCLYGKQARKSFPKESMTRAQHWS</sequence>
<gene>
    <name evidence="4" type="ORF">Slati_1139400</name>
</gene>
<comment type="caution">
    <text evidence="4">The sequence shown here is derived from an EMBL/GenBank/DDBJ whole genome shotgun (WGS) entry which is preliminary data.</text>
</comment>
<dbReference type="Pfam" id="PF14223">
    <property type="entry name" value="Retrotran_gag_2"/>
    <property type="match status" value="1"/>
</dbReference>
<dbReference type="Pfam" id="PF22936">
    <property type="entry name" value="Pol_BBD"/>
    <property type="match status" value="1"/>
</dbReference>
<evidence type="ECO:0000259" key="3">
    <source>
        <dbReference type="Pfam" id="PF22936"/>
    </source>
</evidence>
<dbReference type="EMBL" id="JACGWN010000004">
    <property type="protein sequence ID" value="KAL0451613.1"/>
    <property type="molecule type" value="Genomic_DNA"/>
</dbReference>
<feature type="domain" description="GAG-pre-integrase" evidence="2">
    <location>
        <begin position="279"/>
        <end position="328"/>
    </location>
</feature>
<dbReference type="PANTHER" id="PTHR35317:SF28">
    <property type="entry name" value="ZINC FINGER, CCHC-TYPE, RIBONUCLEASE H-LIKE DOMAIN, GAG-PRE-INTEGRASE DOMAIN PROTEIN-RELATED"/>
    <property type="match status" value="1"/>
</dbReference>
<proteinExistence type="predicted"/>
<reference evidence="4" key="2">
    <citation type="journal article" date="2024" name="Plant">
        <title>Genomic evolution and insights into agronomic trait innovations of Sesamum species.</title>
        <authorList>
            <person name="Miao H."/>
            <person name="Wang L."/>
            <person name="Qu L."/>
            <person name="Liu H."/>
            <person name="Sun Y."/>
            <person name="Le M."/>
            <person name="Wang Q."/>
            <person name="Wei S."/>
            <person name="Zheng Y."/>
            <person name="Lin W."/>
            <person name="Duan Y."/>
            <person name="Cao H."/>
            <person name="Xiong S."/>
            <person name="Wang X."/>
            <person name="Wei L."/>
            <person name="Li C."/>
            <person name="Ma Q."/>
            <person name="Ju M."/>
            <person name="Zhao R."/>
            <person name="Li G."/>
            <person name="Mu C."/>
            <person name="Tian Q."/>
            <person name="Mei H."/>
            <person name="Zhang T."/>
            <person name="Gao T."/>
            <person name="Zhang H."/>
        </authorList>
    </citation>
    <scope>NUCLEOTIDE SEQUENCE</scope>
    <source>
        <strain evidence="4">KEN1</strain>
    </source>
</reference>
<dbReference type="Pfam" id="PF13976">
    <property type="entry name" value="gag_pre-integrs"/>
    <property type="match status" value="1"/>
</dbReference>